<dbReference type="Proteomes" id="UP000094893">
    <property type="component" value="Unassembled WGS sequence"/>
</dbReference>
<dbReference type="Pfam" id="PF10411">
    <property type="entry name" value="DsbC_N"/>
    <property type="match status" value="1"/>
</dbReference>
<reference evidence="2 3" key="1">
    <citation type="journal article" date="2016" name="Int. J. Mol. Sci.">
        <title>Comparative genomics of the extreme acidophile Acidithiobacillus thiooxidans reveals intraspecific divergence and niche adaptation.</title>
        <authorList>
            <person name="Zhang X."/>
            <person name="Feng X."/>
            <person name="Tao J."/>
            <person name="Ma L."/>
            <person name="Xiao Y."/>
            <person name="Liang Y."/>
            <person name="Liu X."/>
            <person name="Yin H."/>
        </authorList>
    </citation>
    <scope>NUCLEOTIDE SEQUENCE [LARGE SCALE GENOMIC DNA]</scope>
    <source>
        <strain evidence="2 3">A02</strain>
    </source>
</reference>
<dbReference type="InterPro" id="IPR018950">
    <property type="entry name" value="DiS-bond_isomerase_DsbC/G_N"/>
</dbReference>
<evidence type="ECO:0000313" key="3">
    <source>
        <dbReference type="Proteomes" id="UP000094893"/>
    </source>
</evidence>
<dbReference type="RefSeq" id="WP_024892375.1">
    <property type="nucleotide sequence ID" value="NZ_JMEB01000102.1"/>
</dbReference>
<accession>A0A1C2HWJ4</accession>
<dbReference type="EMBL" id="LWSA01000285">
    <property type="protein sequence ID" value="OCX68690.1"/>
    <property type="molecule type" value="Genomic_DNA"/>
</dbReference>
<feature type="domain" description="Disulphide bond isomerase DsbC/G N-terminal" evidence="1">
    <location>
        <begin position="22"/>
        <end position="85"/>
    </location>
</feature>
<organism evidence="2 3">
    <name type="scientific">Acidithiobacillus thiooxidans</name>
    <name type="common">Thiobacillus thiooxidans</name>
    <dbReference type="NCBI Taxonomy" id="930"/>
    <lineage>
        <taxon>Bacteria</taxon>
        <taxon>Pseudomonadati</taxon>
        <taxon>Pseudomonadota</taxon>
        <taxon>Acidithiobacillia</taxon>
        <taxon>Acidithiobacillales</taxon>
        <taxon>Acidithiobacillaceae</taxon>
        <taxon>Acidithiobacillus</taxon>
    </lineage>
</organism>
<proteinExistence type="predicted"/>
<sequence>MITLQATPIVPPIARTASVLTQPPSLVLQEMRARLPRTRFASAQATPVPNLTALNLKNDHQVYALDGSHYLIIGVIYNLDTGKTLHKQLNPNSVSKDFTHAH</sequence>
<comment type="caution">
    <text evidence="2">The sequence shown here is derived from an EMBL/GenBank/DDBJ whole genome shotgun (WGS) entry which is preliminary data.</text>
</comment>
<protein>
    <recommendedName>
        <fullName evidence="1">Disulphide bond isomerase DsbC/G N-terminal domain-containing protein</fullName>
    </recommendedName>
</protein>
<gene>
    <name evidence="2" type="ORF">A6P07_17700</name>
</gene>
<dbReference type="AlphaFoldDB" id="A0A1C2HWJ4"/>
<name>A0A1C2HWJ4_ACITH</name>
<evidence type="ECO:0000313" key="2">
    <source>
        <dbReference type="EMBL" id="OCX68690.1"/>
    </source>
</evidence>
<evidence type="ECO:0000259" key="1">
    <source>
        <dbReference type="Pfam" id="PF10411"/>
    </source>
</evidence>